<dbReference type="Proteomes" id="UP000054516">
    <property type="component" value="Unassembled WGS sequence"/>
</dbReference>
<organism evidence="2">
    <name type="scientific">Rosellinia necatrix</name>
    <name type="common">White root-rot fungus</name>
    <dbReference type="NCBI Taxonomy" id="77044"/>
    <lineage>
        <taxon>Eukaryota</taxon>
        <taxon>Fungi</taxon>
        <taxon>Dikarya</taxon>
        <taxon>Ascomycota</taxon>
        <taxon>Pezizomycotina</taxon>
        <taxon>Sordariomycetes</taxon>
        <taxon>Xylariomycetidae</taxon>
        <taxon>Xylariales</taxon>
        <taxon>Xylariaceae</taxon>
        <taxon>Rosellinia</taxon>
    </lineage>
</organism>
<proteinExistence type="predicted"/>
<dbReference type="EMBL" id="DF977461">
    <property type="protein sequence ID" value="GAP87929.2"/>
    <property type="molecule type" value="Genomic_DNA"/>
</dbReference>
<name>A0A1W2TID2_ROSNE</name>
<dbReference type="PANTHER" id="PTHR45725">
    <property type="entry name" value="FORMIN HOMOLOGY 2 FAMILY MEMBER"/>
    <property type="match status" value="1"/>
</dbReference>
<feature type="compositionally biased region" description="Polar residues" evidence="1">
    <location>
        <begin position="155"/>
        <end position="180"/>
    </location>
</feature>
<dbReference type="AlphaFoldDB" id="A0A1W2TID2"/>
<gene>
    <name evidence="2" type="ORF">SAMD00023353_1600690</name>
</gene>
<evidence type="ECO:0000313" key="3">
    <source>
        <dbReference type="Proteomes" id="UP000054516"/>
    </source>
</evidence>
<feature type="compositionally biased region" description="Pro residues" evidence="1">
    <location>
        <begin position="139"/>
        <end position="148"/>
    </location>
</feature>
<feature type="compositionally biased region" description="Polar residues" evidence="1">
    <location>
        <begin position="1"/>
        <end position="12"/>
    </location>
</feature>
<keyword evidence="3" id="KW-1185">Reference proteome</keyword>
<dbReference type="OrthoDB" id="5324692at2759"/>
<feature type="compositionally biased region" description="Polar residues" evidence="1">
    <location>
        <begin position="273"/>
        <end position="283"/>
    </location>
</feature>
<accession>A0A1W2TID2</accession>
<feature type="compositionally biased region" description="Polar residues" evidence="1">
    <location>
        <begin position="219"/>
        <end position="233"/>
    </location>
</feature>
<reference evidence="2" key="1">
    <citation type="submission" date="2016-03" db="EMBL/GenBank/DDBJ databases">
        <title>Draft genome sequence of Rosellinia necatrix.</title>
        <authorList>
            <person name="Kanematsu S."/>
        </authorList>
    </citation>
    <scope>NUCLEOTIDE SEQUENCE [LARGE SCALE GENOMIC DNA]</scope>
    <source>
        <strain evidence="2">W97</strain>
    </source>
</reference>
<feature type="region of interest" description="Disordered" evidence="1">
    <location>
        <begin position="1"/>
        <end position="233"/>
    </location>
</feature>
<feature type="compositionally biased region" description="Polar residues" evidence="1">
    <location>
        <begin position="187"/>
        <end position="199"/>
    </location>
</feature>
<protein>
    <submittedName>
        <fullName evidence="2">Putative integral membrane protein</fullName>
    </submittedName>
</protein>
<feature type="compositionally biased region" description="Pro residues" evidence="1">
    <location>
        <begin position="18"/>
        <end position="27"/>
    </location>
</feature>
<feature type="compositionally biased region" description="Pro residues" evidence="1">
    <location>
        <begin position="46"/>
        <end position="55"/>
    </location>
</feature>
<feature type="region of interest" description="Disordered" evidence="1">
    <location>
        <begin position="273"/>
        <end position="339"/>
    </location>
</feature>
<dbReference type="STRING" id="77044.A0A1W2TID2"/>
<dbReference type="OMA" id="ICARCYV"/>
<feature type="compositionally biased region" description="Polar residues" evidence="1">
    <location>
        <begin position="81"/>
        <end position="90"/>
    </location>
</feature>
<dbReference type="InterPro" id="IPR051425">
    <property type="entry name" value="Formin_Homology"/>
</dbReference>
<sequence length="907" mass="97784">MPFWSRSSSGTAGNPGSPHGPPPPLPPRNQGHGHGHGHGPSATPNVIPPPIPPRPAGFGYQPVRSPEPGSEQRPVPMVTGNRVQLISSPAQDGRAVTSMVDQPAAPGHGSQQYSPLQPIPSPNWTQGNGGISHFFPDGKIPPPPPMPARPEVGINPQSSTNATSPDASVSQSAFQSQTYKNDGPPSVYSQGGQPGSQTQEAHRPQPATVLGQAGDNFRNPPTMNTTTHDVNSNSAAEANVVQEANRPMENHDMTVMNHSFQNMKLANSVEATPLSSRGENTIGNRDYLHQHPPSPAPPVPRKEPLAAQQSQDAHSPPPPPATTNTPATPKTKPPHGKVSECMSSPVTFASTWHAHRLAPAFLICANCYEAHIRGTRFAGEFPGTFFDDGLARVCRFETARMQDALWASAQQSGGSLDAAVLDYMTLRPTIPDCAGAGGAKGTAGIAWYVARDAAVPGMVVCRACVEDQLLVYPGFAAAHFEPCTAEHAADQTWSCDMAVPYIQREYKARAAADDWPAFVASVSVRLSLRPCPGTQTVYPAKQWFTPVGGPRGLLICVACYCDYVLLTGQEGRWRDAGADLYKEFGVSVSCFIGAQANVKILALQTLRTEDWDLFWRAFEVACREPTCGRAMTGAAWYTLRSNPAGFEICRACHAAIAEPLGVGHHFIPKPGAPPEGGVTCSFHPAVARFASYMEKLLVLVYTQDAGPLEAFVRTYALMPQCRRDAHVEGTAWHGWDECRVCPECHHEFVRGTALAAAMPNRGVRLPQGTSAMCEMYSPRMRALYASACAAAPPDPGPLLAYSLRRRAVWAETMPRVRQICGQIRTNIFRQNMALQNSMFYSFSGSLWQNTLPSERTYGGSALGSGHYNHMQVKGAEYGRQATAIGNEIRGAPAHVADELERQWRAVE</sequence>
<evidence type="ECO:0000256" key="1">
    <source>
        <dbReference type="SAM" id="MobiDB-lite"/>
    </source>
</evidence>
<evidence type="ECO:0000313" key="2">
    <source>
        <dbReference type="EMBL" id="GAP87929.2"/>
    </source>
</evidence>